<dbReference type="GO" id="GO:0005975">
    <property type="term" value="P:carbohydrate metabolic process"/>
    <property type="evidence" value="ECO:0007669"/>
    <property type="project" value="InterPro"/>
</dbReference>
<accession>I3C6N7</accession>
<gene>
    <name evidence="1" type="ORF">JoomaDRAFT_2292</name>
</gene>
<keyword evidence="2" id="KW-1185">Reference proteome</keyword>
<dbReference type="STRING" id="926559.JoomaDRAFT_2292"/>
<name>I3C6N7_9FLAO</name>
<dbReference type="InterPro" id="IPR028028">
    <property type="entry name" value="DUF4450"/>
</dbReference>
<dbReference type="SUPFAM" id="SSF48208">
    <property type="entry name" value="Six-hairpin glycosidases"/>
    <property type="match status" value="1"/>
</dbReference>
<dbReference type="Gene3D" id="1.50.10.10">
    <property type="match status" value="1"/>
</dbReference>
<dbReference type="Pfam" id="PF14614">
    <property type="entry name" value="DUF4450"/>
    <property type="match status" value="1"/>
</dbReference>
<dbReference type="AlphaFoldDB" id="I3C6N7"/>
<dbReference type="HOGENOM" id="CLU_285085_0_0_10"/>
<dbReference type="EMBL" id="JH651379">
    <property type="protein sequence ID" value="EIJ39280.1"/>
    <property type="molecule type" value="Genomic_DNA"/>
</dbReference>
<dbReference type="InterPro" id="IPR008928">
    <property type="entry name" value="6-hairpin_glycosidase_sf"/>
</dbReference>
<dbReference type="OrthoDB" id="49490at2"/>
<dbReference type="InterPro" id="IPR012341">
    <property type="entry name" value="6hp_glycosidase-like_sf"/>
</dbReference>
<dbReference type="eggNOG" id="COG3408">
    <property type="taxonomic scope" value="Bacteria"/>
</dbReference>
<dbReference type="Proteomes" id="UP000004690">
    <property type="component" value="Unassembled WGS sequence"/>
</dbReference>
<sequence>MTLFRICITFLFTVILVSFLNAQNSQYWHDSIRKVHYLPFEKGFKLQNGERKFNRALYGTNTGFRVETGDLPEFAMYMPGMGGNFKLGIITQDGSSKWLTECDSITTVYTPGIMNYQISDSLLKQGSIHLKVVALAKSEGFMLQATSIDIPETVKLIWVYGGASGKKFHRDGDIGADPESVFYLQPKYCINNQYSVTNNSFIVKYGSENNKEKTGNNRTMSGVFPTSEIKIASASNQENPLAVYQSEKDSFPVIIGKVNSLKQPLYWKFENSDALAIEASLESDFKAGIEKVNKTAQILTVQTPNPYINTIGGALATAADAIWESPAFLHGSIAWRMHLNAWRGAYVANPLGWHDRAESHFTSYVNSQVIDPPTGPVVPDTTRNFARQKEEIGTAMFSSGYISRRPNNNTIAHHYDMNSVFFNQLFRHYLWTGDDALIKELWPAIERHLAWEKRNFDSDNNHLYDAYATIWASDALQYSGGSVSYSSAYNYSANKLAGAIAKKNNITSSNKDNYTQESNQIKKALNNELWIPKKGVFSEYKDLLGNQLTHDSPGVWSIYHTIDEGVADKFQAYQMLRYIDTEIPHIPVKAEGLPFDNLELISTTNWQPYTWSVNNVALAEVLHTSLAYWQGQRPEKAYKLWQSGIMESMYLGASPGGFQQLSFYDAMRGELYRDFADPIGMAARSLVEGLYGIKPNAISDTLTLQPGFPESWDNASIKLPDIQYSFSSKNNKSIYHISPSFPKKMKLKLIVNAEREAIEQIKINDEKVISWYVDTTAIVKPKIIITDIYRTDYKIDITWKGTKIEKVQFPVNYTPNDTFKLLNKTVQFKKIYDPQLVFRNQYLNKHDFSGNFNESLGAKTFFLQLKQGAFTWWQPIDVKLIPAIKLAKVVTLDKGSQITLKRKNPQQESLQYWINNTKKGVLNKKNSTLNIEENALIPGSNLLHVSSKKNKRYKVGTFQNWKVKAAANSSFETIDIGRSFNSKVTNIFKQEYMEPRPTSPTLQLPTQGIGNWCYPFIAPEIDATGIKQKAAANNGNIIYNNIPFKIAPKNANDIVFTSQWDNFPEKIQIKLSGKAKHLYLLMAGTTNPMQSNITNGEIIVHYKDGTHTNLPLKNPENWWPIEQDYYTDNFAFTTKASKPPRVHLKTGEIFLDFKDYTSIKGFTNFAIDGGAATILDLPLDATKELKNIELKTIANDVVIGIMSITLLK</sequence>
<evidence type="ECO:0000313" key="1">
    <source>
        <dbReference type="EMBL" id="EIJ39280.1"/>
    </source>
</evidence>
<dbReference type="CDD" id="cd11747">
    <property type="entry name" value="GH94N_like_1"/>
    <property type="match status" value="1"/>
</dbReference>
<dbReference type="RefSeq" id="WP_008612671.1">
    <property type="nucleotide sequence ID" value="NZ_JH651379.1"/>
</dbReference>
<protein>
    <submittedName>
        <fullName evidence="1">Glycogen debranching enzyme</fullName>
    </submittedName>
</protein>
<evidence type="ECO:0000313" key="2">
    <source>
        <dbReference type="Proteomes" id="UP000004690"/>
    </source>
</evidence>
<reference evidence="1 2" key="1">
    <citation type="submission" date="2012-02" db="EMBL/GenBank/DDBJ databases">
        <title>Improved High-Quality Draft genome of Joostella marina DSM 19592.</title>
        <authorList>
            <consortium name="US DOE Joint Genome Institute (JGI-PGF)"/>
            <person name="Lucas S."/>
            <person name="Copeland A."/>
            <person name="Lapidus A."/>
            <person name="Bruce D."/>
            <person name="Goodwin L."/>
            <person name="Pitluck S."/>
            <person name="Peters L."/>
            <person name="Chertkov O."/>
            <person name="Ovchinnikova G."/>
            <person name="Kyrpides N."/>
            <person name="Mavromatis K."/>
            <person name="Detter J.C."/>
            <person name="Han C."/>
            <person name="Land M."/>
            <person name="Hauser L."/>
            <person name="Markowitz V."/>
            <person name="Cheng J.-F."/>
            <person name="Hugenholtz P."/>
            <person name="Woyke T."/>
            <person name="Wu D."/>
            <person name="Tindall B."/>
            <person name="Brambilla E."/>
            <person name="Klenk H.-P."/>
            <person name="Eisen J.A."/>
        </authorList>
    </citation>
    <scope>NUCLEOTIDE SEQUENCE [LARGE SCALE GENOMIC DNA]</scope>
    <source>
        <strain evidence="1 2">DSM 19592</strain>
    </source>
</reference>
<organism evidence="1 2">
    <name type="scientific">Galbibacter orientalis DSM 19592</name>
    <dbReference type="NCBI Taxonomy" id="926559"/>
    <lineage>
        <taxon>Bacteria</taxon>
        <taxon>Pseudomonadati</taxon>
        <taxon>Bacteroidota</taxon>
        <taxon>Flavobacteriia</taxon>
        <taxon>Flavobacteriales</taxon>
        <taxon>Flavobacteriaceae</taxon>
        <taxon>Galbibacter</taxon>
    </lineage>
</organism>
<proteinExistence type="predicted"/>